<dbReference type="AlphaFoldDB" id="A0A7I8DED5"/>
<dbReference type="InterPro" id="IPR036249">
    <property type="entry name" value="Thioredoxin-like_sf"/>
</dbReference>
<dbReference type="GO" id="GO:0016491">
    <property type="term" value="F:oxidoreductase activity"/>
    <property type="evidence" value="ECO:0007669"/>
    <property type="project" value="InterPro"/>
</dbReference>
<feature type="domain" description="Alkyl hydroperoxide reductase subunit C/ Thiol specific antioxidant" evidence="2">
    <location>
        <begin position="5"/>
        <end position="46"/>
    </location>
</feature>
<keyword evidence="4" id="KW-1185">Reference proteome</keyword>
<proteinExistence type="predicted"/>
<dbReference type="InterPro" id="IPR000866">
    <property type="entry name" value="AhpC/TSA"/>
</dbReference>
<organism evidence="3 4">
    <name type="scientific">Effusibacillus dendaii</name>
    <dbReference type="NCBI Taxonomy" id="2743772"/>
    <lineage>
        <taxon>Bacteria</taxon>
        <taxon>Bacillati</taxon>
        <taxon>Bacillota</taxon>
        <taxon>Bacilli</taxon>
        <taxon>Bacillales</taxon>
        <taxon>Alicyclobacillaceae</taxon>
        <taxon>Effusibacillus</taxon>
    </lineage>
</organism>
<protein>
    <recommendedName>
        <fullName evidence="2">Alkyl hydroperoxide reductase subunit C/ Thiol specific antioxidant domain-containing protein</fullName>
    </recommendedName>
</protein>
<dbReference type="Proteomes" id="UP000593802">
    <property type="component" value="Chromosome"/>
</dbReference>
<name>A0A7I8DED5_9BACL</name>
<evidence type="ECO:0000256" key="1">
    <source>
        <dbReference type="ARBA" id="ARBA00023157"/>
    </source>
</evidence>
<evidence type="ECO:0000313" key="4">
    <source>
        <dbReference type="Proteomes" id="UP000593802"/>
    </source>
</evidence>
<evidence type="ECO:0000313" key="3">
    <source>
        <dbReference type="EMBL" id="BCJ88568.1"/>
    </source>
</evidence>
<dbReference type="SUPFAM" id="SSF52833">
    <property type="entry name" value="Thioredoxin-like"/>
    <property type="match status" value="1"/>
</dbReference>
<gene>
    <name evidence="3" type="ORF">skT53_35530</name>
</gene>
<dbReference type="GO" id="GO:0016209">
    <property type="term" value="F:antioxidant activity"/>
    <property type="evidence" value="ECO:0007669"/>
    <property type="project" value="InterPro"/>
</dbReference>
<dbReference type="KEGG" id="eff:skT53_35530"/>
<accession>A0A7I8DED5</accession>
<dbReference type="EMBL" id="AP023366">
    <property type="protein sequence ID" value="BCJ88568.1"/>
    <property type="molecule type" value="Genomic_DNA"/>
</dbReference>
<evidence type="ECO:0000259" key="2">
    <source>
        <dbReference type="Pfam" id="PF00578"/>
    </source>
</evidence>
<dbReference type="Pfam" id="PF00578">
    <property type="entry name" value="AhpC-TSA"/>
    <property type="match status" value="1"/>
</dbReference>
<sequence>MVPNVGEPAPEFELSWTRGKQKVRLSDYRGRKMILLAFFPLAFTPG</sequence>
<dbReference type="Gene3D" id="3.40.30.10">
    <property type="entry name" value="Glutaredoxin"/>
    <property type="match status" value="1"/>
</dbReference>
<keyword evidence="1" id="KW-1015">Disulfide bond</keyword>
<reference evidence="3 4" key="1">
    <citation type="submission" date="2020-08" db="EMBL/GenBank/DDBJ databases">
        <title>Complete Genome Sequence of Effusibacillus dendaii Strain skT53, Isolated from Farmland soil.</title>
        <authorList>
            <person name="Konishi T."/>
            <person name="Kawasaki H."/>
        </authorList>
    </citation>
    <scope>NUCLEOTIDE SEQUENCE [LARGE SCALE GENOMIC DNA]</scope>
    <source>
        <strain evidence="4">skT53</strain>
    </source>
</reference>